<accession>A0ABY4IK92</accession>
<keyword evidence="1" id="KW-0812">Transmembrane</keyword>
<dbReference type="EMBL" id="CP078077">
    <property type="protein sequence ID" value="UPL13027.1"/>
    <property type="molecule type" value="Genomic_DNA"/>
</dbReference>
<name>A0ABY4IK92_9MICO</name>
<evidence type="ECO:0000256" key="1">
    <source>
        <dbReference type="SAM" id="Phobius"/>
    </source>
</evidence>
<evidence type="ECO:0000313" key="2">
    <source>
        <dbReference type="EMBL" id="UPL13027.1"/>
    </source>
</evidence>
<keyword evidence="3" id="KW-1185">Reference proteome</keyword>
<gene>
    <name evidence="2" type="ORF">KV396_00320</name>
</gene>
<proteinExistence type="predicted"/>
<protein>
    <submittedName>
        <fullName evidence="2">Uncharacterized protein</fullName>
    </submittedName>
</protein>
<evidence type="ECO:0000313" key="3">
    <source>
        <dbReference type="Proteomes" id="UP000831963"/>
    </source>
</evidence>
<keyword evidence="1" id="KW-1133">Transmembrane helix</keyword>
<dbReference type="Proteomes" id="UP000831963">
    <property type="component" value="Chromosome"/>
</dbReference>
<keyword evidence="1" id="KW-0472">Membrane</keyword>
<sequence length="129" mass="14357">MLSFFAAAVPILGALYVAFSMLIEYGRAAHIARAYDRVDDWYTPQVDSLDIATLGGVEYDRRREALNDQRARLLEANGLDPSLGTAGAFNRSQRPQHPRRVDSRRQWVLLWSSAAGIVLVAVDLGLRSL</sequence>
<feature type="transmembrane region" description="Helical" evidence="1">
    <location>
        <begin position="6"/>
        <end position="23"/>
    </location>
</feature>
<feature type="transmembrane region" description="Helical" evidence="1">
    <location>
        <begin position="107"/>
        <end position="126"/>
    </location>
</feature>
<dbReference type="RefSeq" id="WP_247956469.1">
    <property type="nucleotide sequence ID" value="NZ_CP078077.1"/>
</dbReference>
<organism evidence="2 3">
    <name type="scientific">Microbacterium galbinum</name>
    <dbReference type="NCBI Taxonomy" id="2851646"/>
    <lineage>
        <taxon>Bacteria</taxon>
        <taxon>Bacillati</taxon>
        <taxon>Actinomycetota</taxon>
        <taxon>Actinomycetes</taxon>
        <taxon>Micrococcales</taxon>
        <taxon>Microbacteriaceae</taxon>
        <taxon>Microbacterium</taxon>
    </lineage>
</organism>
<reference evidence="2 3" key="1">
    <citation type="submission" date="2021-06" db="EMBL/GenBank/DDBJ databases">
        <title>Genome-based taxonomic framework of Microbacterium strains isolated from marine environment, the description of four new species and reclassification of four preexisting species.</title>
        <authorList>
            <person name="Lee S.D."/>
            <person name="Kim S.-M."/>
            <person name="Byeon Y.-S."/>
            <person name="Yang H.L."/>
            <person name="Kim I.S."/>
        </authorList>
    </citation>
    <scope>NUCLEOTIDE SEQUENCE [LARGE SCALE GENOMIC DNA]</scope>
    <source>
        <strain evidence="2 3">SSW1-36</strain>
    </source>
</reference>